<dbReference type="CDD" id="cd03311">
    <property type="entry name" value="CIMS_C_terminal_like"/>
    <property type="match status" value="1"/>
</dbReference>
<dbReference type="InterPro" id="IPR038071">
    <property type="entry name" value="UROD/MetE-like_sf"/>
</dbReference>
<name>A0A848DI15_9PSEU</name>
<dbReference type="EMBL" id="JAAXKZ010000033">
    <property type="protein sequence ID" value="NMH92195.1"/>
    <property type="molecule type" value="Genomic_DNA"/>
</dbReference>
<dbReference type="GO" id="GO:0008270">
    <property type="term" value="F:zinc ion binding"/>
    <property type="evidence" value="ECO:0007669"/>
    <property type="project" value="InterPro"/>
</dbReference>
<proteinExistence type="predicted"/>
<protein>
    <submittedName>
        <fullName evidence="1">Cobalamin-independent methionine synthase II family protein</fullName>
    </submittedName>
</protein>
<dbReference type="PANTHER" id="PTHR43844:SF2">
    <property type="entry name" value="SYNTHASE, VITAMIN-B12 INDEPENDENT, PUTATIVE (AFU_ORTHOLOGUE AFUA_3G12060)-RELATED"/>
    <property type="match status" value="1"/>
</dbReference>
<dbReference type="GO" id="GO:0003871">
    <property type="term" value="F:5-methyltetrahydropteroyltriglutamate-homocysteine S-methyltransferase activity"/>
    <property type="evidence" value="ECO:0007669"/>
    <property type="project" value="InterPro"/>
</dbReference>
<sequence>MQRSSDRILSTHVGSLARPHELLLTMREKEHGRAYDVDGFAKQITNAVADVVREQVEAGLDIVTDGEMSKVSFLTYVKDRLAGFDGRTGEKLMPPSWQVEIDRFPDYYAGYLGKYKETVSPMTTMVCTGPVSYVGHEQLQIDIANLRAALEGHEVTEAFLPSTSPSGFGRNEYYDSYGEYLSAVAEALREEYLAIIDAGFLLQVDDPWLIEYLSENPATTPEQRRRDAEQHIEILNHALRGIPTEKIRLHTCYGLNHGPRIHDLPFGEIAPLMLEINAGAYSFEVANPRHQHEWRVWEDLPLPEGKILIPGLLGHASNYVEHPELIADQIVTYAGLVGKENVIAGADCGFSSRASFHPEVHPTVVWEKFRALSEGARIATARLWG</sequence>
<dbReference type="SUPFAM" id="SSF51726">
    <property type="entry name" value="UROD/MetE-like"/>
    <property type="match status" value="1"/>
</dbReference>
<dbReference type="GO" id="GO:0009086">
    <property type="term" value="P:methionine biosynthetic process"/>
    <property type="evidence" value="ECO:0007669"/>
    <property type="project" value="InterPro"/>
</dbReference>
<dbReference type="InterPro" id="IPR002629">
    <property type="entry name" value="Met_Synth_C/arc"/>
</dbReference>
<dbReference type="Gene3D" id="3.20.20.210">
    <property type="match status" value="1"/>
</dbReference>
<dbReference type="RefSeq" id="WP_169412912.1">
    <property type="nucleotide sequence ID" value="NZ_JAAXKZ010000033.1"/>
</dbReference>
<evidence type="ECO:0000313" key="1">
    <source>
        <dbReference type="EMBL" id="NMH92195.1"/>
    </source>
</evidence>
<dbReference type="PANTHER" id="PTHR43844">
    <property type="entry name" value="METHIONINE SYNTHASE"/>
    <property type="match status" value="1"/>
</dbReference>
<organism evidence="1 2">
    <name type="scientific">Pseudonocardia bannensis</name>
    <dbReference type="NCBI Taxonomy" id="630973"/>
    <lineage>
        <taxon>Bacteria</taxon>
        <taxon>Bacillati</taxon>
        <taxon>Actinomycetota</taxon>
        <taxon>Actinomycetes</taxon>
        <taxon>Pseudonocardiales</taxon>
        <taxon>Pseudonocardiaceae</taxon>
        <taxon>Pseudonocardia</taxon>
    </lineage>
</organism>
<keyword evidence="2" id="KW-1185">Reference proteome</keyword>
<reference evidence="1 2" key="1">
    <citation type="submission" date="2020-04" db="EMBL/GenBank/DDBJ databases">
        <authorList>
            <person name="Klaysubun C."/>
            <person name="Duangmal K."/>
            <person name="Lipun K."/>
        </authorList>
    </citation>
    <scope>NUCLEOTIDE SEQUENCE [LARGE SCALE GENOMIC DNA]</scope>
    <source>
        <strain evidence="1 2">DSM 45300</strain>
    </source>
</reference>
<dbReference type="Proteomes" id="UP000586918">
    <property type="component" value="Unassembled WGS sequence"/>
</dbReference>
<evidence type="ECO:0000313" key="2">
    <source>
        <dbReference type="Proteomes" id="UP000586918"/>
    </source>
</evidence>
<accession>A0A848DI15</accession>
<dbReference type="AlphaFoldDB" id="A0A848DI15"/>
<comment type="caution">
    <text evidence="1">The sequence shown here is derived from an EMBL/GenBank/DDBJ whole genome shotgun (WGS) entry which is preliminary data.</text>
</comment>
<gene>
    <name evidence="1" type="ORF">HF519_11560</name>
</gene>